<dbReference type="AlphaFoldDB" id="A0A9P6D6Z9"/>
<accession>A0A9P6D6Z9</accession>
<dbReference type="OrthoDB" id="5584028at2759"/>
<gene>
    <name evidence="1" type="ORF">BDN70DRAFT_771148</name>
</gene>
<feature type="non-terminal residue" evidence="1">
    <location>
        <position position="1"/>
    </location>
</feature>
<keyword evidence="2" id="KW-1185">Reference proteome</keyword>
<dbReference type="PANTHER" id="PTHR37852">
    <property type="entry name" value="YALI0B21208P"/>
    <property type="match status" value="1"/>
</dbReference>
<evidence type="ECO:0000313" key="2">
    <source>
        <dbReference type="Proteomes" id="UP000807469"/>
    </source>
</evidence>
<name>A0A9P6D6Z9_9AGAR</name>
<feature type="non-terminal residue" evidence="1">
    <location>
        <position position="146"/>
    </location>
</feature>
<proteinExistence type="predicted"/>
<sequence length="146" mass="15498">EAKKRQIHLNIPQRMLTVPGTAFVVGSAIGIMRGGRTASLQFLAENAHRPPTTVQGWYFYKKTKNYKVMLGALKGAGAEAGRLTALGLTYVGIEEGMERVGWGQGKHMGAAVGSAVVFATVYRLPVLMAQRAVVLGILVGGVMSGL</sequence>
<dbReference type="EMBL" id="MU155136">
    <property type="protein sequence ID" value="KAF9485395.1"/>
    <property type="molecule type" value="Genomic_DNA"/>
</dbReference>
<reference evidence="1" key="1">
    <citation type="submission" date="2020-11" db="EMBL/GenBank/DDBJ databases">
        <authorList>
            <consortium name="DOE Joint Genome Institute"/>
            <person name="Ahrendt S."/>
            <person name="Riley R."/>
            <person name="Andreopoulos W."/>
            <person name="Labutti K."/>
            <person name="Pangilinan J."/>
            <person name="Ruiz-Duenas F.J."/>
            <person name="Barrasa J.M."/>
            <person name="Sanchez-Garcia M."/>
            <person name="Camarero S."/>
            <person name="Miyauchi S."/>
            <person name="Serrano A."/>
            <person name="Linde D."/>
            <person name="Babiker R."/>
            <person name="Drula E."/>
            <person name="Ayuso-Fernandez I."/>
            <person name="Pacheco R."/>
            <person name="Padilla G."/>
            <person name="Ferreira P."/>
            <person name="Barriuso J."/>
            <person name="Kellner H."/>
            <person name="Castanera R."/>
            <person name="Alfaro M."/>
            <person name="Ramirez L."/>
            <person name="Pisabarro A.G."/>
            <person name="Kuo A."/>
            <person name="Tritt A."/>
            <person name="Lipzen A."/>
            <person name="He G."/>
            <person name="Yan M."/>
            <person name="Ng V."/>
            <person name="Cullen D."/>
            <person name="Martin F."/>
            <person name="Rosso M.-N."/>
            <person name="Henrissat B."/>
            <person name="Hibbett D."/>
            <person name="Martinez A.T."/>
            <person name="Grigoriev I.V."/>
        </authorList>
    </citation>
    <scope>NUCLEOTIDE SEQUENCE</scope>
    <source>
        <strain evidence="1">CIRM-BRFM 674</strain>
    </source>
</reference>
<dbReference type="Proteomes" id="UP000807469">
    <property type="component" value="Unassembled WGS sequence"/>
</dbReference>
<evidence type="ECO:0000313" key="1">
    <source>
        <dbReference type="EMBL" id="KAF9485395.1"/>
    </source>
</evidence>
<protein>
    <submittedName>
        <fullName evidence="1">Uncharacterized protein</fullName>
    </submittedName>
</protein>
<organism evidence="1 2">
    <name type="scientific">Pholiota conissans</name>
    <dbReference type="NCBI Taxonomy" id="109636"/>
    <lineage>
        <taxon>Eukaryota</taxon>
        <taxon>Fungi</taxon>
        <taxon>Dikarya</taxon>
        <taxon>Basidiomycota</taxon>
        <taxon>Agaricomycotina</taxon>
        <taxon>Agaricomycetes</taxon>
        <taxon>Agaricomycetidae</taxon>
        <taxon>Agaricales</taxon>
        <taxon>Agaricineae</taxon>
        <taxon>Strophariaceae</taxon>
        <taxon>Pholiota</taxon>
    </lineage>
</organism>
<comment type="caution">
    <text evidence="1">The sequence shown here is derived from an EMBL/GenBank/DDBJ whole genome shotgun (WGS) entry which is preliminary data.</text>
</comment>
<dbReference type="PANTHER" id="PTHR37852:SF1">
    <property type="entry name" value="HIG1 DOMAIN-CONTAINING PROTEIN"/>
    <property type="match status" value="1"/>
</dbReference>